<feature type="compositionally biased region" description="Low complexity" evidence="1">
    <location>
        <begin position="16"/>
        <end position="29"/>
    </location>
</feature>
<evidence type="ECO:0000256" key="1">
    <source>
        <dbReference type="SAM" id="MobiDB-lite"/>
    </source>
</evidence>
<organism evidence="2">
    <name type="scientific">Cyprideis torosa</name>
    <dbReference type="NCBI Taxonomy" id="163714"/>
    <lineage>
        <taxon>Eukaryota</taxon>
        <taxon>Metazoa</taxon>
        <taxon>Ecdysozoa</taxon>
        <taxon>Arthropoda</taxon>
        <taxon>Crustacea</taxon>
        <taxon>Oligostraca</taxon>
        <taxon>Ostracoda</taxon>
        <taxon>Podocopa</taxon>
        <taxon>Podocopida</taxon>
        <taxon>Cytherocopina</taxon>
        <taxon>Cytheroidea</taxon>
        <taxon>Cytherideidae</taxon>
        <taxon>Cyprideis</taxon>
    </lineage>
</organism>
<name>A0A7R8ZPQ5_9CRUS</name>
<gene>
    <name evidence="2" type="ORF">CTOB1V02_LOCUS7457</name>
</gene>
<feature type="compositionally biased region" description="Basic and acidic residues" evidence="1">
    <location>
        <begin position="112"/>
        <end position="123"/>
    </location>
</feature>
<sequence>MNTPAAVSVVESSFAGDSDSGILDSDSGSTTLMLVRDNLAGSSNGSEAHGRQPALSEREDWPPEPPGPDDRGAVNIITRSSKFHPDESHAVQNYPGKGSEAFTVRPGQSSTKLRDFHQREIFQ</sequence>
<reference evidence="2" key="1">
    <citation type="submission" date="2020-11" db="EMBL/GenBank/DDBJ databases">
        <authorList>
            <person name="Tran Van P."/>
        </authorList>
    </citation>
    <scope>NUCLEOTIDE SEQUENCE</scope>
</reference>
<accession>A0A7R8ZPQ5</accession>
<dbReference type="EMBL" id="OB662158">
    <property type="protein sequence ID" value="CAD7229588.1"/>
    <property type="molecule type" value="Genomic_DNA"/>
</dbReference>
<feature type="region of interest" description="Disordered" evidence="1">
    <location>
        <begin position="1"/>
        <end position="123"/>
    </location>
</feature>
<dbReference type="AlphaFoldDB" id="A0A7R8ZPQ5"/>
<protein>
    <submittedName>
        <fullName evidence="2">Uncharacterized protein</fullName>
    </submittedName>
</protein>
<proteinExistence type="predicted"/>
<evidence type="ECO:0000313" key="2">
    <source>
        <dbReference type="EMBL" id="CAD7229588.1"/>
    </source>
</evidence>